<evidence type="ECO:0000256" key="7">
    <source>
        <dbReference type="ARBA" id="ARBA00051712"/>
    </source>
</evidence>
<dbReference type="PROSITE" id="PS01326">
    <property type="entry name" value="DAP_EPIMERASE"/>
    <property type="match status" value="1"/>
</dbReference>
<feature type="binding site" evidence="8">
    <location>
        <position position="153"/>
    </location>
    <ligand>
        <name>substrate</name>
    </ligand>
</feature>
<dbReference type="EMBL" id="JAPNKE010000002">
    <property type="protein sequence ID" value="MCY1006597.1"/>
    <property type="molecule type" value="Genomic_DNA"/>
</dbReference>
<comment type="subunit">
    <text evidence="8">Homodimer.</text>
</comment>
<feature type="active site" description="Proton donor" evidence="8">
    <location>
        <position position="82"/>
    </location>
</feature>
<feature type="binding site" evidence="8">
    <location>
        <begin position="83"/>
        <end position="84"/>
    </location>
    <ligand>
        <name>substrate</name>
    </ligand>
</feature>
<dbReference type="InterPro" id="IPR018510">
    <property type="entry name" value="DAP_epimerase_AS"/>
</dbReference>
<evidence type="ECO:0000313" key="11">
    <source>
        <dbReference type="Proteomes" id="UP001150924"/>
    </source>
</evidence>
<feature type="binding site" evidence="8">
    <location>
        <begin position="215"/>
        <end position="216"/>
    </location>
    <ligand>
        <name>substrate</name>
    </ligand>
</feature>
<evidence type="ECO:0000256" key="1">
    <source>
        <dbReference type="ARBA" id="ARBA00005196"/>
    </source>
</evidence>
<evidence type="ECO:0000256" key="3">
    <source>
        <dbReference type="ARBA" id="ARBA00013080"/>
    </source>
</evidence>
<dbReference type="GO" id="GO:0008837">
    <property type="term" value="F:diaminopimelate epimerase activity"/>
    <property type="evidence" value="ECO:0007669"/>
    <property type="project" value="UniProtKB-UniRule"/>
</dbReference>
<dbReference type="AlphaFoldDB" id="A0A9X3IVS3"/>
<evidence type="ECO:0000256" key="4">
    <source>
        <dbReference type="ARBA" id="ARBA00022605"/>
    </source>
</evidence>
<accession>A0A9X3IVS3</accession>
<dbReference type="RefSeq" id="WP_267768864.1">
    <property type="nucleotide sequence ID" value="NZ_JAPNKE010000002.1"/>
</dbReference>
<comment type="caution">
    <text evidence="10">The sequence shown here is derived from an EMBL/GenBank/DDBJ whole genome shotgun (WGS) entry which is preliminary data.</text>
</comment>
<feature type="binding site" evidence="8">
    <location>
        <begin position="205"/>
        <end position="206"/>
    </location>
    <ligand>
        <name>substrate</name>
    </ligand>
</feature>
<dbReference type="GO" id="GO:0009089">
    <property type="term" value="P:lysine biosynthetic process via diaminopimelate"/>
    <property type="evidence" value="ECO:0007669"/>
    <property type="project" value="UniProtKB-UniRule"/>
</dbReference>
<feature type="site" description="Could be important to modulate the pK values of the two catalytic cysteine residues" evidence="8">
    <location>
        <position position="205"/>
    </location>
</feature>
<comment type="pathway">
    <text evidence="1 8">Amino-acid biosynthesis; L-lysine biosynthesis via DAP pathway; DL-2,6-diaminopimelate from LL-2,6-diaminopimelate: step 1/1.</text>
</comment>
<feature type="active site" evidence="9">
    <location>
        <position position="82"/>
    </location>
</feature>
<keyword evidence="6 8" id="KW-0413">Isomerase</keyword>
<dbReference type="Proteomes" id="UP001150924">
    <property type="component" value="Unassembled WGS sequence"/>
</dbReference>
<dbReference type="Gene3D" id="3.10.310.10">
    <property type="entry name" value="Diaminopimelate Epimerase, Chain A, domain 1"/>
    <property type="match status" value="2"/>
</dbReference>
<protein>
    <recommendedName>
        <fullName evidence="3 8">Diaminopimelate epimerase</fullName>
        <shortName evidence="8">DAP epimerase</shortName>
        <ecNumber evidence="3 8">5.1.1.7</ecNumber>
    </recommendedName>
    <alternativeName>
        <fullName evidence="8">PLP-independent amino acid racemase</fullName>
    </alternativeName>
</protein>
<organism evidence="10 11">
    <name type="scientific">Nannocystis pusilla</name>
    <dbReference type="NCBI Taxonomy" id="889268"/>
    <lineage>
        <taxon>Bacteria</taxon>
        <taxon>Pseudomonadati</taxon>
        <taxon>Myxococcota</taxon>
        <taxon>Polyangia</taxon>
        <taxon>Nannocystales</taxon>
        <taxon>Nannocystaceae</taxon>
        <taxon>Nannocystis</taxon>
    </lineage>
</organism>
<dbReference type="NCBIfam" id="TIGR00652">
    <property type="entry name" value="DapF"/>
    <property type="match status" value="1"/>
</dbReference>
<dbReference type="EC" id="5.1.1.7" evidence="3 8"/>
<evidence type="ECO:0000256" key="8">
    <source>
        <dbReference type="HAMAP-Rule" id="MF_00197"/>
    </source>
</evidence>
<comment type="catalytic activity">
    <reaction evidence="7 8">
        <text>(2S,6S)-2,6-diaminopimelate = meso-2,6-diaminopimelate</text>
        <dbReference type="Rhea" id="RHEA:15393"/>
        <dbReference type="ChEBI" id="CHEBI:57609"/>
        <dbReference type="ChEBI" id="CHEBI:57791"/>
        <dbReference type="EC" id="5.1.1.7"/>
    </reaction>
</comment>
<evidence type="ECO:0000256" key="6">
    <source>
        <dbReference type="ARBA" id="ARBA00023235"/>
    </source>
</evidence>
<comment type="subcellular location">
    <subcellularLocation>
        <location evidence="8">Cytoplasm</location>
    </subcellularLocation>
</comment>
<comment type="function">
    <text evidence="8">Catalyzes the stereoinversion of LL-2,6-diaminopimelate (L,L-DAP) to meso-diaminopimelate (meso-DAP), a precursor of L-lysine and an essential component of the bacterial peptidoglycan.</text>
</comment>
<feature type="binding site" evidence="8">
    <location>
        <position position="187"/>
    </location>
    <ligand>
        <name>substrate</name>
    </ligand>
</feature>
<feature type="binding site" evidence="8">
    <location>
        <position position="13"/>
    </location>
    <ligand>
        <name>substrate</name>
    </ligand>
</feature>
<feature type="binding site" evidence="8">
    <location>
        <position position="73"/>
    </location>
    <ligand>
        <name>substrate</name>
    </ligand>
</feature>
<dbReference type="GO" id="GO:0005829">
    <property type="term" value="C:cytosol"/>
    <property type="evidence" value="ECO:0007669"/>
    <property type="project" value="TreeGrafter"/>
</dbReference>
<comment type="caution">
    <text evidence="8">Lacks conserved residue(s) required for the propagation of feature annotation.</text>
</comment>
<comment type="similarity">
    <text evidence="2 8">Belongs to the diaminopimelate epimerase family.</text>
</comment>
<keyword evidence="4 8" id="KW-0028">Amino-acid biosynthesis</keyword>
<name>A0A9X3IVS3_9BACT</name>
<feature type="active site" description="Proton acceptor" evidence="8">
    <location>
        <position position="214"/>
    </location>
</feature>
<feature type="site" description="Could be important to modulate the pK values of the two catalytic cysteine residues" evidence="8">
    <location>
        <position position="155"/>
    </location>
</feature>
<dbReference type="PANTHER" id="PTHR31689">
    <property type="entry name" value="DIAMINOPIMELATE EPIMERASE, CHLOROPLASTIC"/>
    <property type="match status" value="1"/>
</dbReference>
<reference evidence="10" key="1">
    <citation type="submission" date="2022-11" db="EMBL/GenBank/DDBJ databases">
        <title>Minimal conservation of predation-associated metabolite biosynthetic gene clusters underscores biosynthetic potential of Myxococcota including descriptions for ten novel species: Archangium lansinium sp. nov., Myxococcus landrumus sp. nov., Nannocystis bai.</title>
        <authorList>
            <person name="Ahearne A."/>
            <person name="Stevens C."/>
            <person name="Phillips K."/>
        </authorList>
    </citation>
    <scope>NUCLEOTIDE SEQUENCE</scope>
    <source>
        <strain evidence="10">Na p29</strain>
    </source>
</reference>
<dbReference type="Pfam" id="PF01678">
    <property type="entry name" value="DAP_epimerase"/>
    <property type="match status" value="2"/>
</dbReference>
<keyword evidence="11" id="KW-1185">Reference proteome</keyword>
<keyword evidence="8" id="KW-0963">Cytoplasm</keyword>
<evidence type="ECO:0000256" key="9">
    <source>
        <dbReference type="PROSITE-ProRule" id="PRU10125"/>
    </source>
</evidence>
<proteinExistence type="inferred from homology"/>
<dbReference type="InterPro" id="IPR001653">
    <property type="entry name" value="DAP_epimerase_DapF"/>
</dbReference>
<evidence type="ECO:0000256" key="2">
    <source>
        <dbReference type="ARBA" id="ARBA00010219"/>
    </source>
</evidence>
<dbReference type="PANTHER" id="PTHR31689:SF0">
    <property type="entry name" value="DIAMINOPIMELATE EPIMERASE"/>
    <property type="match status" value="1"/>
</dbReference>
<keyword evidence="5 8" id="KW-0457">Lysine biosynthesis</keyword>
<gene>
    <name evidence="8 10" type="primary">dapF</name>
    <name evidence="10" type="ORF">OV079_13750</name>
</gene>
<dbReference type="SUPFAM" id="SSF54506">
    <property type="entry name" value="Diaminopimelate epimerase-like"/>
    <property type="match status" value="2"/>
</dbReference>
<evidence type="ECO:0000313" key="10">
    <source>
        <dbReference type="EMBL" id="MCY1006597.1"/>
    </source>
</evidence>
<dbReference type="HAMAP" id="MF_00197">
    <property type="entry name" value="DAP_epimerase"/>
    <property type="match status" value="1"/>
</dbReference>
<sequence>MLERFAKVEGLGNDFLLLDRRDASPAVLDALVARLRAAAPALCDRRLGVGGDGILVVGPPRTAEAAATMIVVNHDGSRPEMCGNGLRCVALAVAGAVHQLVIDTDAGPKPCAVREFHPGTCPSGQVAIDMGPPDLLGPRRVGGRAFAAVSMGNPHAIAFVRDEDPEALARGDGPAVERDPQFPDRTNVEFARLEADGSITLWVWERGCGITSACGTGACATLAAAIAEGLAPHARDVVVRLPGGPLMLRQDRAGGSITMTGPARVAFVGEVEVPAASSTA</sequence>
<evidence type="ECO:0000256" key="5">
    <source>
        <dbReference type="ARBA" id="ARBA00023154"/>
    </source>
</evidence>